<dbReference type="EMBL" id="CM042060">
    <property type="protein sequence ID" value="KAI3678324.1"/>
    <property type="molecule type" value="Genomic_DNA"/>
</dbReference>
<evidence type="ECO:0000313" key="2">
    <source>
        <dbReference type="Proteomes" id="UP001055879"/>
    </source>
</evidence>
<reference evidence="1 2" key="2">
    <citation type="journal article" date="2022" name="Mol. Ecol. Resour.">
        <title>The genomes of chicory, endive, great burdock and yacon provide insights into Asteraceae paleo-polyploidization history and plant inulin production.</title>
        <authorList>
            <person name="Fan W."/>
            <person name="Wang S."/>
            <person name="Wang H."/>
            <person name="Wang A."/>
            <person name="Jiang F."/>
            <person name="Liu H."/>
            <person name="Zhao H."/>
            <person name="Xu D."/>
            <person name="Zhang Y."/>
        </authorList>
    </citation>
    <scope>NUCLEOTIDE SEQUENCE [LARGE SCALE GENOMIC DNA]</scope>
    <source>
        <strain evidence="2">cv. Niubang</strain>
    </source>
</reference>
<evidence type="ECO:0000313" key="1">
    <source>
        <dbReference type="EMBL" id="KAI3678324.1"/>
    </source>
</evidence>
<reference evidence="2" key="1">
    <citation type="journal article" date="2022" name="Mol. Ecol. Resour.">
        <title>The genomes of chicory, endive, great burdock and yacon provide insights into Asteraceae palaeo-polyploidization history and plant inulin production.</title>
        <authorList>
            <person name="Fan W."/>
            <person name="Wang S."/>
            <person name="Wang H."/>
            <person name="Wang A."/>
            <person name="Jiang F."/>
            <person name="Liu H."/>
            <person name="Zhao H."/>
            <person name="Xu D."/>
            <person name="Zhang Y."/>
        </authorList>
    </citation>
    <scope>NUCLEOTIDE SEQUENCE [LARGE SCALE GENOMIC DNA]</scope>
    <source>
        <strain evidence="2">cv. Niubang</strain>
    </source>
</reference>
<gene>
    <name evidence="1" type="ORF">L6452_37611</name>
</gene>
<keyword evidence="2" id="KW-1185">Reference proteome</keyword>
<protein>
    <submittedName>
        <fullName evidence="1">Uncharacterized protein</fullName>
    </submittedName>
</protein>
<accession>A0ACB8Y3E9</accession>
<organism evidence="1 2">
    <name type="scientific">Arctium lappa</name>
    <name type="common">Greater burdock</name>
    <name type="synonym">Lappa major</name>
    <dbReference type="NCBI Taxonomy" id="4217"/>
    <lineage>
        <taxon>Eukaryota</taxon>
        <taxon>Viridiplantae</taxon>
        <taxon>Streptophyta</taxon>
        <taxon>Embryophyta</taxon>
        <taxon>Tracheophyta</taxon>
        <taxon>Spermatophyta</taxon>
        <taxon>Magnoliopsida</taxon>
        <taxon>eudicotyledons</taxon>
        <taxon>Gunneridae</taxon>
        <taxon>Pentapetalae</taxon>
        <taxon>asterids</taxon>
        <taxon>campanulids</taxon>
        <taxon>Asterales</taxon>
        <taxon>Asteraceae</taxon>
        <taxon>Carduoideae</taxon>
        <taxon>Cardueae</taxon>
        <taxon>Arctiinae</taxon>
        <taxon>Arctium</taxon>
    </lineage>
</organism>
<name>A0ACB8Y3E9_ARCLA</name>
<comment type="caution">
    <text evidence="1">The sequence shown here is derived from an EMBL/GenBank/DDBJ whole genome shotgun (WGS) entry which is preliminary data.</text>
</comment>
<sequence>MVIQKDDTVGQEIEIDVDVAMNATGKKDDVVATNATRNDSEVFRDEVVASEMEKVDDVAVDATRDENKGGKN</sequence>
<proteinExistence type="predicted"/>
<dbReference type="Proteomes" id="UP001055879">
    <property type="component" value="Linkage Group LG14"/>
</dbReference>